<comment type="caution">
    <text evidence="3">The sequence shown here is derived from an EMBL/GenBank/DDBJ whole genome shotgun (WGS) entry which is preliminary data.</text>
</comment>
<dbReference type="InterPro" id="IPR036864">
    <property type="entry name" value="Zn2-C6_fun-type_DNA-bd_sf"/>
</dbReference>
<protein>
    <recommendedName>
        <fullName evidence="2">Zn(2)-C6 fungal-type domain-containing protein</fullName>
    </recommendedName>
</protein>
<dbReference type="CDD" id="cd00067">
    <property type="entry name" value="GAL4"/>
    <property type="match status" value="1"/>
</dbReference>
<reference evidence="4" key="2">
    <citation type="submission" date="2013-04" db="EMBL/GenBank/DDBJ databases">
        <title>Genomic mechanisms accounting for the adaptation to parasitism in nematode-trapping fungi.</title>
        <authorList>
            <person name="Ahren D.G."/>
        </authorList>
    </citation>
    <scope>NUCLEOTIDE SEQUENCE [LARGE SCALE GENOMIC DNA]</scope>
    <source>
        <strain evidence="4">CBS 200.50</strain>
    </source>
</reference>
<evidence type="ECO:0000313" key="4">
    <source>
        <dbReference type="Proteomes" id="UP000015100"/>
    </source>
</evidence>
<dbReference type="Gene3D" id="4.10.240.10">
    <property type="entry name" value="Zn(2)-C6 fungal-type DNA-binding domain"/>
    <property type="match status" value="1"/>
</dbReference>
<feature type="domain" description="Zn(2)-C6 fungal-type" evidence="2">
    <location>
        <begin position="10"/>
        <end position="40"/>
    </location>
</feature>
<dbReference type="OrthoDB" id="4330117at2759"/>
<gene>
    <name evidence="3" type="ORF">H072_1679</name>
</gene>
<dbReference type="SUPFAM" id="SSF57701">
    <property type="entry name" value="Zn2/Cys6 DNA-binding domain"/>
    <property type="match status" value="1"/>
</dbReference>
<name>S8BY01_DACHA</name>
<dbReference type="InterPro" id="IPR001138">
    <property type="entry name" value="Zn2Cys6_DnaBD"/>
</dbReference>
<evidence type="ECO:0000256" key="1">
    <source>
        <dbReference type="ARBA" id="ARBA00023242"/>
    </source>
</evidence>
<accession>S8BY01</accession>
<sequence length="501" mass="56108">MFTIQKNRRACDRCHFQKLLCKRDGTDGPCVRCAKGKLACHITPRLKKKRKTSASSREKAGSLAESLVKSTIEPIEIDSLEAKGELDIFLVSSTEDSNSGIRIQEDIDFEGTPGSATDIELPHPGFSTKRGSSVSDDGTVFEALRAEFEKALESPDFSTNGLFRSGEVQTDQKYTIFSTDPALLTPLSWGAPADDFQFDISSAFPSPQYSPREVFDLEFGRSTLHGYSMDETRDSNTFFEIGECSSPGLAEESLHNKPTLWEEKKPSPSREWISTVMELNSHMSEHYEANRNADMIHQSDPQNPTQIAWGRLSCLDETFMLSEKLLEIYNQIQPEFSQIKQHGVCKVSHEWDFFPEIPDFSGSEPTNKTPLPLLRDPASELLLLSCRIRLLEIYLDLLRFLEDAVQQMSLNPSNSPPAIPSFKIGVFPLKSASLNLQLAVILQIMGHYIARLQKEASIVKQPMGDVRSSKAAPMMDIADATLSSIKKHEIEALEIIRRIKV</sequence>
<evidence type="ECO:0000259" key="2">
    <source>
        <dbReference type="PROSITE" id="PS00463"/>
    </source>
</evidence>
<dbReference type="GO" id="GO:0000981">
    <property type="term" value="F:DNA-binding transcription factor activity, RNA polymerase II-specific"/>
    <property type="evidence" value="ECO:0007669"/>
    <property type="project" value="InterPro"/>
</dbReference>
<dbReference type="AlphaFoldDB" id="S8BY01"/>
<dbReference type="Proteomes" id="UP000015100">
    <property type="component" value="Unassembled WGS sequence"/>
</dbReference>
<organism evidence="3 4">
    <name type="scientific">Dactylellina haptotyla (strain CBS 200.50)</name>
    <name type="common">Nematode-trapping fungus</name>
    <name type="synonym">Monacrosporium haptotylum</name>
    <dbReference type="NCBI Taxonomy" id="1284197"/>
    <lineage>
        <taxon>Eukaryota</taxon>
        <taxon>Fungi</taxon>
        <taxon>Dikarya</taxon>
        <taxon>Ascomycota</taxon>
        <taxon>Pezizomycotina</taxon>
        <taxon>Orbiliomycetes</taxon>
        <taxon>Orbiliales</taxon>
        <taxon>Orbiliaceae</taxon>
        <taxon>Dactylellina</taxon>
    </lineage>
</organism>
<dbReference type="HOGENOM" id="CLU_031300_0_0_1"/>
<dbReference type="GO" id="GO:0008270">
    <property type="term" value="F:zinc ion binding"/>
    <property type="evidence" value="ECO:0007669"/>
    <property type="project" value="InterPro"/>
</dbReference>
<evidence type="ECO:0000313" key="3">
    <source>
        <dbReference type="EMBL" id="EPS44338.1"/>
    </source>
</evidence>
<reference evidence="3 4" key="1">
    <citation type="journal article" date="2013" name="PLoS Genet.">
        <title>Genomic mechanisms accounting for the adaptation to parasitism in nematode-trapping fungi.</title>
        <authorList>
            <person name="Meerupati T."/>
            <person name="Andersson K.M."/>
            <person name="Friman E."/>
            <person name="Kumar D."/>
            <person name="Tunlid A."/>
            <person name="Ahren D."/>
        </authorList>
    </citation>
    <scope>NUCLEOTIDE SEQUENCE [LARGE SCALE GENOMIC DNA]</scope>
    <source>
        <strain evidence="3 4">CBS 200.50</strain>
    </source>
</reference>
<keyword evidence="4" id="KW-1185">Reference proteome</keyword>
<dbReference type="PROSITE" id="PS00463">
    <property type="entry name" value="ZN2_CY6_FUNGAL_1"/>
    <property type="match status" value="1"/>
</dbReference>
<dbReference type="EMBL" id="AQGS01000051">
    <property type="protein sequence ID" value="EPS44338.1"/>
    <property type="molecule type" value="Genomic_DNA"/>
</dbReference>
<dbReference type="STRING" id="1284197.S8BY01"/>
<keyword evidence="1" id="KW-0539">Nucleus</keyword>
<proteinExistence type="predicted"/>